<dbReference type="Proteomes" id="UP001165586">
    <property type="component" value="Unassembled WGS sequence"/>
</dbReference>
<dbReference type="PANTHER" id="PTHR46112">
    <property type="entry name" value="AMINOPEPTIDASE"/>
    <property type="match status" value="1"/>
</dbReference>
<comment type="caution">
    <text evidence="1">The sequence shown here is derived from an EMBL/GenBank/DDBJ whole genome shotgun (WGS) entry which is preliminary data.</text>
</comment>
<dbReference type="Gene3D" id="3.90.230.10">
    <property type="entry name" value="Creatinase/methionine aminopeptidase superfamily"/>
    <property type="match status" value="1"/>
</dbReference>
<organism evidence="1 2">
    <name type="scientific">Herbiconiux daphne</name>
    <dbReference type="NCBI Taxonomy" id="2970914"/>
    <lineage>
        <taxon>Bacteria</taxon>
        <taxon>Bacillati</taxon>
        <taxon>Actinomycetota</taxon>
        <taxon>Actinomycetes</taxon>
        <taxon>Micrococcales</taxon>
        <taxon>Microbacteriaceae</taxon>
        <taxon>Herbiconiux</taxon>
    </lineage>
</organism>
<dbReference type="PANTHER" id="PTHR46112:SF2">
    <property type="entry name" value="XAA-PRO AMINOPEPTIDASE P-RELATED"/>
    <property type="match status" value="1"/>
</dbReference>
<accession>A0ABT2H354</accession>
<dbReference type="InterPro" id="IPR050659">
    <property type="entry name" value="Peptidase_M24B"/>
</dbReference>
<sequence>MKADRVGRRVLPRAGVAASVDHDAPALGRTMRPDPADRRAKRQRLLAILEARGADSLLLTSHGAVSWYLDGVRTHVSLAGDPVVAVAVRRDADEVFVFANEADRLIDEELGAPDAALVTRVPWHAPLVTPLDGTLREIDLALELRAARASLLPAELARYRALCAEVASGLTDVALESSPRTLERAAAAALSAALVERGIDPLVVLVAGAGRERLRHPLPTAAPLGAQAMFVVCGRRNGLIANATRWVQWGAAAGGVGPSTAAALRILEVEAAFFDATRPGARLGDVFASGTAAYAAAGFDAGEWRRHHQGGAAGYVGRDPRVTADVDDLVQRNQAFAWNPSAPGTKVEDTVLVSPSGVETLTVDLRWPTVEVGGRDRPVPLRL</sequence>
<protein>
    <submittedName>
        <fullName evidence="1">Peptidase M24</fullName>
    </submittedName>
</protein>
<dbReference type="InterPro" id="IPR036005">
    <property type="entry name" value="Creatinase/aminopeptidase-like"/>
</dbReference>
<gene>
    <name evidence="1" type="ORF">N1032_11370</name>
</gene>
<dbReference type="RefSeq" id="WP_259539211.1">
    <property type="nucleotide sequence ID" value="NZ_JANLCJ010000004.1"/>
</dbReference>
<dbReference type="EMBL" id="JANLCJ010000004">
    <property type="protein sequence ID" value="MCS5734337.1"/>
    <property type="molecule type" value="Genomic_DNA"/>
</dbReference>
<keyword evidence="2" id="KW-1185">Reference proteome</keyword>
<name>A0ABT2H354_9MICO</name>
<dbReference type="SUPFAM" id="SSF55920">
    <property type="entry name" value="Creatinase/aminopeptidase"/>
    <property type="match status" value="1"/>
</dbReference>
<reference evidence="1" key="1">
    <citation type="submission" date="2022-08" db="EMBL/GenBank/DDBJ databases">
        <authorList>
            <person name="Deng Y."/>
            <person name="Han X.-F."/>
            <person name="Zhang Y.-Q."/>
        </authorList>
    </citation>
    <scope>NUCLEOTIDE SEQUENCE</scope>
    <source>
        <strain evidence="1">CPCC 203386</strain>
    </source>
</reference>
<evidence type="ECO:0000313" key="1">
    <source>
        <dbReference type="EMBL" id="MCS5734337.1"/>
    </source>
</evidence>
<proteinExistence type="predicted"/>
<evidence type="ECO:0000313" key="2">
    <source>
        <dbReference type="Proteomes" id="UP001165586"/>
    </source>
</evidence>